<sequence>MPISKTKTIVIGIDPGTKRIGFGVIEIISKRIEFVDAGLLKPKTEGFTEPARELCLLIKKYRPSILCIEKVYFSKNVRSAISVSEIKGALTLEAEKQNLKIVEISPTEAKSALTGYGQADKTSVRKMVFRLLGEQRDLKSKDAIDALAIAIAGEMKNRTEELIRS</sequence>
<name>A0A1G1XM50_9BACT</name>
<evidence type="ECO:0000256" key="3">
    <source>
        <dbReference type="ARBA" id="ARBA00022722"/>
    </source>
</evidence>
<evidence type="ECO:0000256" key="9">
    <source>
        <dbReference type="ARBA" id="ARBA00023125"/>
    </source>
</evidence>
<keyword evidence="10" id="KW-0233">DNA recombination</keyword>
<evidence type="ECO:0000256" key="2">
    <source>
        <dbReference type="ARBA" id="ARBA00022490"/>
    </source>
</evidence>
<reference evidence="12 13" key="1">
    <citation type="journal article" date="2016" name="Nat. Commun.">
        <title>Thousands of microbial genomes shed light on interconnected biogeochemical processes in an aquifer system.</title>
        <authorList>
            <person name="Anantharaman K."/>
            <person name="Brown C.T."/>
            <person name="Hug L.A."/>
            <person name="Sharon I."/>
            <person name="Castelle C.J."/>
            <person name="Probst A.J."/>
            <person name="Thomas B.C."/>
            <person name="Singh A."/>
            <person name="Wilkins M.J."/>
            <person name="Karaoz U."/>
            <person name="Brodie E.L."/>
            <person name="Williams K.H."/>
            <person name="Hubbard S.S."/>
            <person name="Banfield J.F."/>
        </authorList>
    </citation>
    <scope>NUCLEOTIDE SEQUENCE [LARGE SCALE GENOMIC DNA]</scope>
</reference>
<dbReference type="AlphaFoldDB" id="A0A1G1XM50"/>
<dbReference type="GO" id="GO:0003677">
    <property type="term" value="F:DNA binding"/>
    <property type="evidence" value="ECO:0007669"/>
    <property type="project" value="UniProtKB-KW"/>
</dbReference>
<evidence type="ECO:0000256" key="1">
    <source>
        <dbReference type="ARBA" id="ARBA00009518"/>
    </source>
</evidence>
<dbReference type="GO" id="GO:0016787">
    <property type="term" value="F:hydrolase activity"/>
    <property type="evidence" value="ECO:0007669"/>
    <property type="project" value="UniProtKB-KW"/>
</dbReference>
<comment type="similarity">
    <text evidence="1">Belongs to the RuvC family.</text>
</comment>
<dbReference type="Gene3D" id="3.30.420.10">
    <property type="entry name" value="Ribonuclease H-like superfamily/Ribonuclease H"/>
    <property type="match status" value="1"/>
</dbReference>
<comment type="caution">
    <text evidence="12">The sequence shown here is derived from an EMBL/GenBank/DDBJ whole genome shotgun (WGS) entry which is preliminary data.</text>
</comment>
<keyword evidence="4" id="KW-0479">Metal-binding</keyword>
<gene>
    <name evidence="12" type="ORF">A2570_00925</name>
</gene>
<proteinExistence type="inferred from homology"/>
<dbReference type="PRINTS" id="PR00696">
    <property type="entry name" value="RSOLVASERUVC"/>
</dbReference>
<keyword evidence="7" id="KW-0378">Hydrolase</keyword>
<dbReference type="InterPro" id="IPR036397">
    <property type="entry name" value="RNaseH_sf"/>
</dbReference>
<dbReference type="Proteomes" id="UP000178570">
    <property type="component" value="Unassembled WGS sequence"/>
</dbReference>
<keyword evidence="2" id="KW-0963">Cytoplasm</keyword>
<keyword evidence="11" id="KW-0234">DNA repair</keyword>
<evidence type="ECO:0000256" key="6">
    <source>
        <dbReference type="ARBA" id="ARBA00022763"/>
    </source>
</evidence>
<dbReference type="GO" id="GO:0006310">
    <property type="term" value="P:DNA recombination"/>
    <property type="evidence" value="ECO:0007669"/>
    <property type="project" value="UniProtKB-KW"/>
</dbReference>
<keyword evidence="8" id="KW-0460">Magnesium</keyword>
<keyword evidence="9" id="KW-0238">DNA-binding</keyword>
<keyword evidence="5" id="KW-0255">Endonuclease</keyword>
<dbReference type="InterPro" id="IPR012337">
    <property type="entry name" value="RNaseH-like_sf"/>
</dbReference>
<dbReference type="Pfam" id="PF02075">
    <property type="entry name" value="RuvC"/>
    <property type="match status" value="1"/>
</dbReference>
<keyword evidence="3" id="KW-0540">Nuclease</keyword>
<dbReference type="GO" id="GO:0006281">
    <property type="term" value="P:DNA repair"/>
    <property type="evidence" value="ECO:0007669"/>
    <property type="project" value="UniProtKB-KW"/>
</dbReference>
<protein>
    <submittedName>
        <fullName evidence="12">Uncharacterized protein</fullName>
    </submittedName>
</protein>
<dbReference type="GO" id="GO:0046872">
    <property type="term" value="F:metal ion binding"/>
    <property type="evidence" value="ECO:0007669"/>
    <property type="project" value="UniProtKB-KW"/>
</dbReference>
<evidence type="ECO:0000256" key="11">
    <source>
        <dbReference type="ARBA" id="ARBA00023204"/>
    </source>
</evidence>
<dbReference type="GO" id="GO:0004520">
    <property type="term" value="F:DNA endonuclease activity"/>
    <property type="evidence" value="ECO:0007669"/>
    <property type="project" value="InterPro"/>
</dbReference>
<evidence type="ECO:0000256" key="5">
    <source>
        <dbReference type="ARBA" id="ARBA00022759"/>
    </source>
</evidence>
<evidence type="ECO:0000256" key="10">
    <source>
        <dbReference type="ARBA" id="ARBA00023172"/>
    </source>
</evidence>
<dbReference type="SUPFAM" id="SSF53098">
    <property type="entry name" value="Ribonuclease H-like"/>
    <property type="match status" value="1"/>
</dbReference>
<evidence type="ECO:0000256" key="7">
    <source>
        <dbReference type="ARBA" id="ARBA00022801"/>
    </source>
</evidence>
<evidence type="ECO:0000313" key="13">
    <source>
        <dbReference type="Proteomes" id="UP000178570"/>
    </source>
</evidence>
<evidence type="ECO:0000313" key="12">
    <source>
        <dbReference type="EMBL" id="OGY40680.1"/>
    </source>
</evidence>
<evidence type="ECO:0000256" key="4">
    <source>
        <dbReference type="ARBA" id="ARBA00022723"/>
    </source>
</evidence>
<dbReference type="EMBL" id="MHHY01000006">
    <property type="protein sequence ID" value="OGY40680.1"/>
    <property type="molecule type" value="Genomic_DNA"/>
</dbReference>
<evidence type="ECO:0000256" key="8">
    <source>
        <dbReference type="ARBA" id="ARBA00022842"/>
    </source>
</evidence>
<organism evidence="12 13">
    <name type="scientific">Candidatus Brennerbacteria bacterium RIFOXYD1_FULL_41_16</name>
    <dbReference type="NCBI Taxonomy" id="1797529"/>
    <lineage>
        <taxon>Bacteria</taxon>
        <taxon>Candidatus Brenneribacteriota</taxon>
    </lineage>
</organism>
<dbReference type="PANTHER" id="PTHR30194:SF3">
    <property type="entry name" value="CROSSOVER JUNCTION ENDODEOXYRIBONUCLEASE RUVC"/>
    <property type="match status" value="1"/>
</dbReference>
<dbReference type="PANTHER" id="PTHR30194">
    <property type="entry name" value="CROSSOVER JUNCTION ENDODEOXYRIBONUCLEASE RUVC"/>
    <property type="match status" value="1"/>
</dbReference>
<dbReference type="STRING" id="1797529.A2570_00925"/>
<keyword evidence="6" id="KW-0227">DNA damage</keyword>
<dbReference type="InterPro" id="IPR002176">
    <property type="entry name" value="X-over_junc_endoDNase_RuvC"/>
</dbReference>
<accession>A0A1G1XM50</accession>